<reference evidence="7 8" key="1">
    <citation type="submission" date="2023-06" db="EMBL/GenBank/DDBJ databases">
        <title>Draft genome sequence of Gleimia hominis type strain CCUG 57540T.</title>
        <authorList>
            <person name="Salva-Serra F."/>
            <person name="Cardew S."/>
            <person name="Jensie Markopoulos S."/>
            <person name="Ohlen M."/>
            <person name="Inganas E."/>
            <person name="Svensson-Stadler L."/>
            <person name="Moore E.R.B."/>
        </authorList>
    </citation>
    <scope>NUCLEOTIDE SEQUENCE [LARGE SCALE GENOMIC DNA]</scope>
    <source>
        <strain evidence="7 8">CCUG 57540</strain>
    </source>
</reference>
<comment type="similarity">
    <text evidence="5">Belongs to the class-II pyridoxal-phosphate-dependent aminotransferase family. MalY/PatB cystathionine beta-lyase subfamily.</text>
</comment>
<evidence type="ECO:0000256" key="1">
    <source>
        <dbReference type="ARBA" id="ARBA00001933"/>
    </source>
</evidence>
<keyword evidence="4" id="KW-0456">Lyase</keyword>
<evidence type="ECO:0000313" key="8">
    <source>
        <dbReference type="Proteomes" id="UP001247542"/>
    </source>
</evidence>
<dbReference type="InterPro" id="IPR015424">
    <property type="entry name" value="PyrdxlP-dep_Trfase"/>
</dbReference>
<evidence type="ECO:0000256" key="4">
    <source>
        <dbReference type="ARBA" id="ARBA00023239"/>
    </source>
</evidence>
<dbReference type="Proteomes" id="UP001247542">
    <property type="component" value="Unassembled WGS sequence"/>
</dbReference>
<keyword evidence="8" id="KW-1185">Reference proteome</keyword>
<dbReference type="EMBL" id="JASXSX010000003">
    <property type="protein sequence ID" value="MDT3767951.1"/>
    <property type="molecule type" value="Genomic_DNA"/>
</dbReference>
<evidence type="ECO:0000313" key="7">
    <source>
        <dbReference type="EMBL" id="MDT3767951.1"/>
    </source>
</evidence>
<evidence type="ECO:0000256" key="2">
    <source>
        <dbReference type="ARBA" id="ARBA00012224"/>
    </source>
</evidence>
<dbReference type="SUPFAM" id="SSF53383">
    <property type="entry name" value="PLP-dependent transferases"/>
    <property type="match status" value="1"/>
</dbReference>
<dbReference type="GO" id="GO:0008483">
    <property type="term" value="F:transaminase activity"/>
    <property type="evidence" value="ECO:0007669"/>
    <property type="project" value="UniProtKB-KW"/>
</dbReference>
<sequence length="388" mass="42589">MDFDFDAFDEAQMRSKASMKWSTSPVANTPAQALESASGHWIAEMDYGTAPVVKRAIEQAVEQEFFGYLPPHLARRTAEALEFFERERFGFSLDPTCVSLASSVLDGFCAMLQGLLKPGSTVIVPTPAYMPFLTLPQLHGHRVHQVPGQIVRGRWQLDFEALEAAAHSGDLLVLCNPWNPTGRVLEREELERVGEIAQRHDLLVFADEIHAGLVPQPRRHVPYLSVDPSFADHAVMAVAASKAFNVAGLHCAQMIVGRGKLAGRWEQARQYLHPAAPLGAIAAIAAYREGGEWLDAVNAYVDENLTVVDEFLAGRAMSWARPEGTYMGFIDASALGSECPAQDFVRAGILVNDGKACGAGFEQFVRFNVATGRSVLRRSLERFPQPRA</sequence>
<dbReference type="InterPro" id="IPR051798">
    <property type="entry name" value="Class-II_PLP-Dep_Aminotrans"/>
</dbReference>
<dbReference type="PANTHER" id="PTHR43525">
    <property type="entry name" value="PROTEIN MALY"/>
    <property type="match status" value="1"/>
</dbReference>
<proteinExistence type="inferred from homology"/>
<dbReference type="InterPro" id="IPR015421">
    <property type="entry name" value="PyrdxlP-dep_Trfase_major"/>
</dbReference>
<gene>
    <name evidence="7" type="ORF">QS713_07765</name>
</gene>
<dbReference type="EC" id="4.4.1.13" evidence="2"/>
<keyword evidence="7" id="KW-0808">Transferase</keyword>
<name>A0ABU3IC45_9ACTO</name>
<comment type="caution">
    <text evidence="7">The sequence shown here is derived from an EMBL/GenBank/DDBJ whole genome shotgun (WGS) entry which is preliminary data.</text>
</comment>
<dbReference type="Gene3D" id="3.90.1150.10">
    <property type="entry name" value="Aspartate Aminotransferase, domain 1"/>
    <property type="match status" value="1"/>
</dbReference>
<protein>
    <recommendedName>
        <fullName evidence="2">cysteine-S-conjugate beta-lyase</fullName>
        <ecNumber evidence="2">4.4.1.13</ecNumber>
    </recommendedName>
</protein>
<dbReference type="Gene3D" id="3.40.640.10">
    <property type="entry name" value="Type I PLP-dependent aspartate aminotransferase-like (Major domain)"/>
    <property type="match status" value="1"/>
</dbReference>
<dbReference type="InterPro" id="IPR004839">
    <property type="entry name" value="Aminotransferase_I/II_large"/>
</dbReference>
<evidence type="ECO:0000256" key="3">
    <source>
        <dbReference type="ARBA" id="ARBA00022898"/>
    </source>
</evidence>
<dbReference type="CDD" id="cd00609">
    <property type="entry name" value="AAT_like"/>
    <property type="match status" value="1"/>
</dbReference>
<evidence type="ECO:0000256" key="5">
    <source>
        <dbReference type="ARBA" id="ARBA00037974"/>
    </source>
</evidence>
<feature type="domain" description="Aminotransferase class I/classII large" evidence="6">
    <location>
        <begin position="44"/>
        <end position="374"/>
    </location>
</feature>
<comment type="cofactor">
    <cofactor evidence="1">
        <name>pyridoxal 5'-phosphate</name>
        <dbReference type="ChEBI" id="CHEBI:597326"/>
    </cofactor>
</comment>
<dbReference type="PANTHER" id="PTHR43525:SF2">
    <property type="entry name" value="CYSTATHIONINE BETA-LYASE-RELATED"/>
    <property type="match status" value="1"/>
</dbReference>
<dbReference type="RefSeq" id="WP_313274174.1">
    <property type="nucleotide sequence ID" value="NZ_JASXSX010000003.1"/>
</dbReference>
<keyword evidence="7" id="KW-0032">Aminotransferase</keyword>
<keyword evidence="3" id="KW-0663">Pyridoxal phosphate</keyword>
<dbReference type="Pfam" id="PF00155">
    <property type="entry name" value="Aminotran_1_2"/>
    <property type="match status" value="1"/>
</dbReference>
<organism evidence="7 8">
    <name type="scientific">Gleimia hominis</name>
    <dbReference type="NCBI Taxonomy" id="595468"/>
    <lineage>
        <taxon>Bacteria</taxon>
        <taxon>Bacillati</taxon>
        <taxon>Actinomycetota</taxon>
        <taxon>Actinomycetes</taxon>
        <taxon>Actinomycetales</taxon>
        <taxon>Actinomycetaceae</taxon>
        <taxon>Gleimia</taxon>
    </lineage>
</organism>
<evidence type="ECO:0000259" key="6">
    <source>
        <dbReference type="Pfam" id="PF00155"/>
    </source>
</evidence>
<dbReference type="InterPro" id="IPR015422">
    <property type="entry name" value="PyrdxlP-dep_Trfase_small"/>
</dbReference>
<accession>A0ABU3IC45</accession>